<proteinExistence type="predicted"/>
<evidence type="ECO:0000313" key="3">
    <source>
        <dbReference type="EMBL" id="EQD71449.1"/>
    </source>
</evidence>
<dbReference type="AlphaFoldDB" id="T1CSE3"/>
<organism evidence="3">
    <name type="scientific">mine drainage metagenome</name>
    <dbReference type="NCBI Taxonomy" id="410659"/>
    <lineage>
        <taxon>unclassified sequences</taxon>
        <taxon>metagenomes</taxon>
        <taxon>ecological metagenomes</taxon>
    </lineage>
</organism>
<comment type="caution">
    <text evidence="3">The sequence shown here is derived from an EMBL/GenBank/DDBJ whole genome shotgun (WGS) entry which is preliminary data.</text>
</comment>
<dbReference type="EMBL" id="AUZY01002784">
    <property type="protein sequence ID" value="EQD71449.1"/>
    <property type="molecule type" value="Genomic_DNA"/>
</dbReference>
<dbReference type="Gene3D" id="3.40.1160.10">
    <property type="entry name" value="Acetylglutamate kinase-like"/>
    <property type="match status" value="1"/>
</dbReference>
<reference evidence="3" key="2">
    <citation type="journal article" date="2014" name="ISME J.">
        <title>Microbial stratification in low pH oxic and suboxic macroscopic growths along an acid mine drainage.</title>
        <authorList>
            <person name="Mendez-Garcia C."/>
            <person name="Mesa V."/>
            <person name="Sprenger R.R."/>
            <person name="Richter M."/>
            <person name="Diez M.S."/>
            <person name="Solano J."/>
            <person name="Bargiela R."/>
            <person name="Golyshina O.V."/>
            <person name="Manteca A."/>
            <person name="Ramos J.L."/>
            <person name="Gallego J.R."/>
            <person name="Llorente I."/>
            <person name="Martins Dos Santos V.A."/>
            <person name="Jensen O.N."/>
            <person name="Pelaez A.I."/>
            <person name="Sanchez J."/>
            <person name="Ferrer M."/>
        </authorList>
    </citation>
    <scope>NUCLEOTIDE SEQUENCE</scope>
</reference>
<evidence type="ECO:0000256" key="2">
    <source>
        <dbReference type="ARBA" id="ARBA00022777"/>
    </source>
</evidence>
<dbReference type="PANTHER" id="PTHR30409">
    <property type="entry name" value="CARBAMATE KINASE"/>
    <property type="match status" value="1"/>
</dbReference>
<keyword evidence="2 3" id="KW-0418">Kinase</keyword>
<gene>
    <name evidence="3" type="ORF">B1B_04454</name>
</gene>
<dbReference type="GO" id="GO:0019546">
    <property type="term" value="P:L-arginine deiminase pathway"/>
    <property type="evidence" value="ECO:0007669"/>
    <property type="project" value="TreeGrafter"/>
</dbReference>
<dbReference type="SUPFAM" id="SSF53633">
    <property type="entry name" value="Carbamate kinase-like"/>
    <property type="match status" value="1"/>
</dbReference>
<name>T1CSE3_9ZZZZ</name>
<sequence length="85" mass="9433">TLAIVTDVPGAALDYQSDHPRWLGRVALDELIRYWKRGEFAEGSMGPKVEAGIRFLRNGGRTFLISDIRSLPRALAGRAGTRVEH</sequence>
<reference evidence="3" key="1">
    <citation type="submission" date="2013-08" db="EMBL/GenBank/DDBJ databases">
        <authorList>
            <person name="Mendez C."/>
            <person name="Richter M."/>
            <person name="Ferrer M."/>
            <person name="Sanchez J."/>
        </authorList>
    </citation>
    <scope>NUCLEOTIDE SEQUENCE</scope>
</reference>
<keyword evidence="1" id="KW-0808">Transferase</keyword>
<feature type="non-terminal residue" evidence="3">
    <location>
        <position position="1"/>
    </location>
</feature>
<evidence type="ECO:0000256" key="1">
    <source>
        <dbReference type="ARBA" id="ARBA00022679"/>
    </source>
</evidence>
<dbReference type="GO" id="GO:0005829">
    <property type="term" value="C:cytosol"/>
    <property type="evidence" value="ECO:0007669"/>
    <property type="project" value="TreeGrafter"/>
</dbReference>
<protein>
    <submittedName>
        <fullName evidence="3">Carbamate kinase-like carbamoyl phosphate synthetase</fullName>
    </submittedName>
</protein>
<dbReference type="GO" id="GO:0008804">
    <property type="term" value="F:carbamate kinase activity"/>
    <property type="evidence" value="ECO:0007669"/>
    <property type="project" value="InterPro"/>
</dbReference>
<accession>T1CSE3</accession>
<dbReference type="PANTHER" id="PTHR30409:SF1">
    <property type="entry name" value="CARBAMATE KINASE-RELATED"/>
    <property type="match status" value="1"/>
</dbReference>
<dbReference type="InterPro" id="IPR036393">
    <property type="entry name" value="AceGlu_kinase-like_sf"/>
</dbReference>
<dbReference type="InterPro" id="IPR003964">
    <property type="entry name" value="Carb_kinase"/>
</dbReference>